<dbReference type="SMART" id="SM01091">
    <property type="entry name" value="CorC_HlyC"/>
    <property type="match status" value="1"/>
</dbReference>
<dbReference type="GO" id="GO:0005886">
    <property type="term" value="C:plasma membrane"/>
    <property type="evidence" value="ECO:0007669"/>
    <property type="project" value="UniProtKB-SubCell"/>
</dbReference>
<dbReference type="EMBL" id="FWXF01000004">
    <property type="protein sequence ID" value="SMC20940.1"/>
    <property type="molecule type" value="Genomic_DNA"/>
</dbReference>
<dbReference type="OrthoDB" id="9798188at2"/>
<evidence type="ECO:0000313" key="14">
    <source>
        <dbReference type="EMBL" id="SMC20940.1"/>
    </source>
</evidence>
<dbReference type="InterPro" id="IPR000644">
    <property type="entry name" value="CBS_dom"/>
</dbReference>
<organism evidence="14 15">
    <name type="scientific">Desulfacinum hydrothermale DSM 13146</name>
    <dbReference type="NCBI Taxonomy" id="1121390"/>
    <lineage>
        <taxon>Bacteria</taxon>
        <taxon>Pseudomonadati</taxon>
        <taxon>Thermodesulfobacteriota</taxon>
        <taxon>Syntrophobacteria</taxon>
        <taxon>Syntrophobacterales</taxon>
        <taxon>Syntrophobacteraceae</taxon>
        <taxon>Desulfacinum</taxon>
    </lineage>
</organism>
<sequence length="411" mass="45774">MVVDLMIMAVLLMLSAFFSGSETACMAVDRIKLRQKARSDRRAQVVRSILRQPEKLIATLLFCNNLVNVGLSAIGTALAIRLFGPDGVLIATVLVTVFLLIFSEITPKTIAAYYPNAIAMTVAPVMRACIRLFYPLVRLLTFISNGIIGLLGVSRPTGRTGITEEEIAFVIKAGAEEGALDDAKQDMLLGVLSMERVLVGDIMKPLRDVVALPLNASYDQVFQTIQKHKYARYPVYEKDPGNAVGFIHALDFLLHARRDSFQLKRLLRKPHFVPELRTIGMQLVSFKKEQAHLSLVVDEYGNVVGIVTMEDILEEIVGEIEDEHDLQPGWIRQVSAGRYSVDGRVLVRDFNRWLKTGLPADEVRTLGGLVQRELGRIPRQGDSVRVGPCRLTVQEMRGKSVTRLVVEIPQE</sequence>
<dbReference type="Proteomes" id="UP000192783">
    <property type="component" value="Unassembled WGS sequence"/>
</dbReference>
<evidence type="ECO:0000256" key="11">
    <source>
        <dbReference type="SAM" id="Phobius"/>
    </source>
</evidence>
<dbReference type="InterPro" id="IPR002550">
    <property type="entry name" value="CNNM"/>
</dbReference>
<keyword evidence="3" id="KW-1003">Cell membrane</keyword>
<evidence type="ECO:0000256" key="1">
    <source>
        <dbReference type="ARBA" id="ARBA00004651"/>
    </source>
</evidence>
<keyword evidence="8 10" id="KW-0472">Membrane</keyword>
<evidence type="ECO:0000256" key="2">
    <source>
        <dbReference type="ARBA" id="ARBA00006337"/>
    </source>
</evidence>
<feature type="transmembrane region" description="Helical" evidence="11">
    <location>
        <begin position="136"/>
        <end position="153"/>
    </location>
</feature>
<evidence type="ECO:0000259" key="13">
    <source>
        <dbReference type="PROSITE" id="PS51846"/>
    </source>
</evidence>
<dbReference type="SUPFAM" id="SSF56176">
    <property type="entry name" value="FAD-binding/transporter-associated domain-like"/>
    <property type="match status" value="1"/>
</dbReference>
<keyword evidence="4 10" id="KW-0812">Transmembrane</keyword>
<dbReference type="Gene3D" id="3.10.580.10">
    <property type="entry name" value="CBS-domain"/>
    <property type="match status" value="1"/>
</dbReference>
<evidence type="ECO:0000313" key="15">
    <source>
        <dbReference type="Proteomes" id="UP000192783"/>
    </source>
</evidence>
<dbReference type="PROSITE" id="PS51371">
    <property type="entry name" value="CBS"/>
    <property type="match status" value="2"/>
</dbReference>
<comment type="similarity">
    <text evidence="2">Belongs to the UPF0053 family.</text>
</comment>
<evidence type="ECO:0000256" key="3">
    <source>
        <dbReference type="ARBA" id="ARBA00022475"/>
    </source>
</evidence>
<name>A0A1W1XAR3_9BACT</name>
<dbReference type="InterPro" id="IPR016169">
    <property type="entry name" value="FAD-bd_PCMH_sub2"/>
</dbReference>
<dbReference type="GO" id="GO:0050660">
    <property type="term" value="F:flavin adenine dinucleotide binding"/>
    <property type="evidence" value="ECO:0007669"/>
    <property type="project" value="InterPro"/>
</dbReference>
<dbReference type="PANTHER" id="PTHR22777:SF32">
    <property type="entry name" value="UPF0053 INNER MEMBRANE PROTEIN YFJD"/>
    <property type="match status" value="1"/>
</dbReference>
<dbReference type="InterPro" id="IPR005170">
    <property type="entry name" value="Transptr-assoc_dom"/>
</dbReference>
<dbReference type="PANTHER" id="PTHR22777">
    <property type="entry name" value="HEMOLYSIN-RELATED"/>
    <property type="match status" value="1"/>
</dbReference>
<protein>
    <submittedName>
        <fullName evidence="14">Mg2+ and Co2+ transporter CorB, contains DUF21, CBS pair, and CorC-HlyC domains</fullName>
    </submittedName>
</protein>
<dbReference type="PROSITE" id="PS51846">
    <property type="entry name" value="CNNM"/>
    <property type="match status" value="1"/>
</dbReference>
<feature type="domain" description="CBS" evidence="12">
    <location>
        <begin position="266"/>
        <end position="323"/>
    </location>
</feature>
<dbReference type="RefSeq" id="WP_084056828.1">
    <property type="nucleotide sequence ID" value="NZ_FWXF01000004.1"/>
</dbReference>
<feature type="transmembrane region" description="Helical" evidence="11">
    <location>
        <begin position="87"/>
        <end position="105"/>
    </location>
</feature>
<dbReference type="Pfam" id="PF00571">
    <property type="entry name" value="CBS"/>
    <property type="match status" value="2"/>
</dbReference>
<dbReference type="CDD" id="cd04590">
    <property type="entry name" value="CBS_pair_CorC_HlyC_assoc"/>
    <property type="match status" value="1"/>
</dbReference>
<gene>
    <name evidence="14" type="ORF">SAMN02746041_01060</name>
</gene>
<dbReference type="SUPFAM" id="SSF54631">
    <property type="entry name" value="CBS-domain pair"/>
    <property type="match status" value="1"/>
</dbReference>
<keyword evidence="7 9" id="KW-0129">CBS domain</keyword>
<comment type="subcellular location">
    <subcellularLocation>
        <location evidence="1">Cell membrane</location>
        <topology evidence="1">Multi-pass membrane protein</topology>
    </subcellularLocation>
</comment>
<keyword evidence="15" id="KW-1185">Reference proteome</keyword>
<dbReference type="AlphaFoldDB" id="A0A1W1XAR3"/>
<reference evidence="14 15" key="1">
    <citation type="submission" date="2017-04" db="EMBL/GenBank/DDBJ databases">
        <authorList>
            <person name="Afonso C.L."/>
            <person name="Miller P.J."/>
            <person name="Scott M.A."/>
            <person name="Spackman E."/>
            <person name="Goraichik I."/>
            <person name="Dimitrov K.M."/>
            <person name="Suarez D.L."/>
            <person name="Swayne D.E."/>
        </authorList>
    </citation>
    <scope>NUCLEOTIDE SEQUENCE [LARGE SCALE GENOMIC DNA]</scope>
    <source>
        <strain evidence="14 15">DSM 13146</strain>
    </source>
</reference>
<evidence type="ECO:0000256" key="5">
    <source>
        <dbReference type="ARBA" id="ARBA00022737"/>
    </source>
</evidence>
<dbReference type="Pfam" id="PF03471">
    <property type="entry name" value="CorC_HlyC"/>
    <property type="match status" value="1"/>
</dbReference>
<dbReference type="Gene3D" id="3.30.465.10">
    <property type="match status" value="1"/>
</dbReference>
<proteinExistence type="inferred from homology"/>
<dbReference type="InterPro" id="IPR036318">
    <property type="entry name" value="FAD-bd_PCMH-like_sf"/>
</dbReference>
<keyword evidence="6 10" id="KW-1133">Transmembrane helix</keyword>
<evidence type="ECO:0000256" key="4">
    <source>
        <dbReference type="ARBA" id="ARBA00022692"/>
    </source>
</evidence>
<dbReference type="FunFam" id="3.10.580.10:FF:000002">
    <property type="entry name" value="Magnesium/cobalt efflux protein CorC"/>
    <property type="match status" value="1"/>
</dbReference>
<feature type="domain" description="CNNM transmembrane" evidence="13">
    <location>
        <begin position="1"/>
        <end position="184"/>
    </location>
</feature>
<dbReference type="InterPro" id="IPR044751">
    <property type="entry name" value="Ion_transp-like_CBS"/>
</dbReference>
<evidence type="ECO:0000256" key="8">
    <source>
        <dbReference type="ARBA" id="ARBA00023136"/>
    </source>
</evidence>
<evidence type="ECO:0000259" key="12">
    <source>
        <dbReference type="PROSITE" id="PS51371"/>
    </source>
</evidence>
<evidence type="ECO:0000256" key="6">
    <source>
        <dbReference type="ARBA" id="ARBA00022989"/>
    </source>
</evidence>
<evidence type="ECO:0000256" key="7">
    <source>
        <dbReference type="ARBA" id="ARBA00023122"/>
    </source>
</evidence>
<keyword evidence="5" id="KW-0677">Repeat</keyword>
<accession>A0A1W1XAR3</accession>
<feature type="domain" description="CBS" evidence="12">
    <location>
        <begin position="203"/>
        <end position="263"/>
    </location>
</feature>
<evidence type="ECO:0000256" key="10">
    <source>
        <dbReference type="PROSITE-ProRule" id="PRU01193"/>
    </source>
</evidence>
<dbReference type="InterPro" id="IPR046342">
    <property type="entry name" value="CBS_dom_sf"/>
</dbReference>
<feature type="transmembrane region" description="Helical" evidence="11">
    <location>
        <begin position="56"/>
        <end position="80"/>
    </location>
</feature>
<evidence type="ECO:0000256" key="9">
    <source>
        <dbReference type="PROSITE-ProRule" id="PRU00703"/>
    </source>
</evidence>
<dbReference type="Pfam" id="PF01595">
    <property type="entry name" value="CNNM"/>
    <property type="match status" value="1"/>
</dbReference>